<keyword evidence="1" id="KW-0175">Coiled coil</keyword>
<reference evidence="4" key="1">
    <citation type="submission" date="2025-08" db="UniProtKB">
        <authorList>
            <consortium name="RefSeq"/>
        </authorList>
    </citation>
    <scope>IDENTIFICATION</scope>
</reference>
<name>A0A2I4BD67_AUSLI</name>
<feature type="compositionally biased region" description="Basic residues" evidence="2">
    <location>
        <begin position="329"/>
        <end position="342"/>
    </location>
</feature>
<dbReference type="KEGG" id="alim:106518813"/>
<dbReference type="OrthoDB" id="40579at2759"/>
<sequence>MSADDFQTKYASVMESMLKSAIAETTKLFENMVDELKAEISQIKKENADLKSKCFQYEVEKSQPVDRAEESDSQPGQSDDSGKCDSGIQCDLVPYRTVLVEECQPLVESPQQNQEQQSTHDSVGYTWQDHNYVSNGCRGPKIVHVKQESSLKQEEEESDLISEQVLSKTGASVSVECEESRISKGSSVEQIPSQKRDATQMVLQLPCFGTDSSHEVAQNQPSGLNHSLVISLTDAFREDIKEENEVYQMTPKMGTSEDLRSQKQQLVPEGYHLDKASLLDEQTEGTVKQHGDVACTTNQFAESELIRKEVVDEEVKGNVEDDVANTNPARRRRGRPPKKRNAKQNLPKTQKKVGAQAAVNASPSEPSEASASEVLETCSSFSPPGKWNANTPAMEEKSKTHSSPPKQPPLKSSQLFLEVEKERTEVRVFRASSASKTTNPPQSESPQASSDLLNERQSSVSLQDAMLLIEAMNQSTLENTFSLTQVPSQPQTHVPLAGPTESLAVQQRPLVKIHHATDTLDVSSNMTGTGLSNDTVLQNEETAPKQPQLVPILNNATLPVLSALSPTAATQTVIQSLPLPRLKVGSPTNVPRTIIILPRPALSFSSLNTSDASKTQSSTVDATASHMVLTAPPSPGLELSCEKPSHSFNTPTTIKVTYRKLDPVSPIQSTTILADHHLMISANKKLTIVPKSFLAAKQGIVEQEAPVSDPVPEATVGNPEPETPVNILELEVPIYAPESEATADNPEPEATADNPEPEATADNPEPEATADNPEPEATVNTLEPETPVDALKLKATDSTLEPETPFDTLEPEAPVYTPEPDALVSTPESEAPVNTLEPEAHVDIPKPKAHVDSPESEAHTNTSEPEVSAHASEPEGFVDSPEPEAHIDTPEPETHFDTPESEAHVDTPEPEAHADTPEPEAHVDTPEPEAHVDIPKPKAHVDSPESEAHTNTSEPEVSAHASEPEGFVDSPEPEAHIDTPEPG</sequence>
<organism evidence="3 4">
    <name type="scientific">Austrofundulus limnaeus</name>
    <name type="common">Annual killifish</name>
    <dbReference type="NCBI Taxonomy" id="52670"/>
    <lineage>
        <taxon>Eukaryota</taxon>
        <taxon>Metazoa</taxon>
        <taxon>Chordata</taxon>
        <taxon>Craniata</taxon>
        <taxon>Vertebrata</taxon>
        <taxon>Euteleostomi</taxon>
        <taxon>Actinopterygii</taxon>
        <taxon>Neopterygii</taxon>
        <taxon>Teleostei</taxon>
        <taxon>Neoteleostei</taxon>
        <taxon>Acanthomorphata</taxon>
        <taxon>Ovalentaria</taxon>
        <taxon>Atherinomorphae</taxon>
        <taxon>Cyprinodontiformes</taxon>
        <taxon>Rivulidae</taxon>
        <taxon>Austrofundulus</taxon>
    </lineage>
</organism>
<feature type="region of interest" description="Disordered" evidence="2">
    <location>
        <begin position="740"/>
        <end position="983"/>
    </location>
</feature>
<feature type="region of interest" description="Disordered" evidence="2">
    <location>
        <begin position="317"/>
        <end position="412"/>
    </location>
</feature>
<feature type="compositionally biased region" description="Low complexity" evidence="2">
    <location>
        <begin position="357"/>
        <end position="374"/>
    </location>
</feature>
<feature type="non-terminal residue" evidence="4">
    <location>
        <position position="983"/>
    </location>
</feature>
<dbReference type="AlphaFoldDB" id="A0A2I4BD67"/>
<evidence type="ECO:0000256" key="2">
    <source>
        <dbReference type="SAM" id="MobiDB-lite"/>
    </source>
</evidence>
<dbReference type="RefSeq" id="XP_013865686.1">
    <property type="nucleotide sequence ID" value="XM_014010232.1"/>
</dbReference>
<evidence type="ECO:0000313" key="4">
    <source>
        <dbReference type="RefSeq" id="XP_013865686.1"/>
    </source>
</evidence>
<proteinExistence type="predicted"/>
<feature type="compositionally biased region" description="Basic and acidic residues" evidence="2">
    <location>
        <begin position="973"/>
        <end position="983"/>
    </location>
</feature>
<dbReference type="STRING" id="52670.A0A2I4BD67"/>
<dbReference type="Proteomes" id="UP000192220">
    <property type="component" value="Unplaced"/>
</dbReference>
<protein>
    <submittedName>
        <fullName evidence="4">Protein P200</fullName>
    </submittedName>
</protein>
<accession>A0A2I4BD67</accession>
<feature type="region of interest" description="Disordered" evidence="2">
    <location>
        <begin position="429"/>
        <end position="457"/>
    </location>
</feature>
<dbReference type="InParanoid" id="A0A2I4BD67"/>
<dbReference type="GeneID" id="106518813"/>
<gene>
    <name evidence="4" type="primary">LOC106518813</name>
</gene>
<feature type="compositionally biased region" description="Basic and acidic residues" evidence="2">
    <location>
        <begin position="838"/>
        <end position="858"/>
    </location>
</feature>
<feature type="compositionally biased region" description="Basic and acidic residues" evidence="2">
    <location>
        <begin position="883"/>
        <end position="948"/>
    </location>
</feature>
<feature type="coiled-coil region" evidence="1">
    <location>
        <begin position="26"/>
        <end position="60"/>
    </location>
</feature>
<feature type="compositionally biased region" description="Polar residues" evidence="2">
    <location>
        <begin position="432"/>
        <end position="457"/>
    </location>
</feature>
<feature type="compositionally biased region" description="Basic and acidic residues" evidence="2">
    <location>
        <begin position="61"/>
        <end position="70"/>
    </location>
</feature>
<feature type="region of interest" description="Disordered" evidence="2">
    <location>
        <begin position="61"/>
        <end position="86"/>
    </location>
</feature>
<evidence type="ECO:0000256" key="1">
    <source>
        <dbReference type="SAM" id="Coils"/>
    </source>
</evidence>
<keyword evidence="3" id="KW-1185">Reference proteome</keyword>
<evidence type="ECO:0000313" key="3">
    <source>
        <dbReference type="Proteomes" id="UP000192220"/>
    </source>
</evidence>